<dbReference type="RefSeq" id="XP_046075697.1">
    <property type="nucleotide sequence ID" value="XM_046209250.1"/>
</dbReference>
<gene>
    <name evidence="1" type="ORF">BGW36DRAFT_114414</name>
</gene>
<dbReference type="InterPro" id="IPR001412">
    <property type="entry name" value="aa-tRNA-synth_I_CS"/>
</dbReference>
<protein>
    <submittedName>
        <fullName evidence="1">Uncharacterized protein</fullName>
    </submittedName>
</protein>
<organism evidence="1 2">
    <name type="scientific">Talaromyces proteolyticus</name>
    <dbReference type="NCBI Taxonomy" id="1131652"/>
    <lineage>
        <taxon>Eukaryota</taxon>
        <taxon>Fungi</taxon>
        <taxon>Dikarya</taxon>
        <taxon>Ascomycota</taxon>
        <taxon>Pezizomycotina</taxon>
        <taxon>Eurotiomycetes</taxon>
        <taxon>Eurotiomycetidae</taxon>
        <taxon>Eurotiales</taxon>
        <taxon>Trichocomaceae</taxon>
        <taxon>Talaromyces</taxon>
        <taxon>Talaromyces sect. Bacilispori</taxon>
    </lineage>
</organism>
<dbReference type="GO" id="GO:0004812">
    <property type="term" value="F:aminoacyl-tRNA ligase activity"/>
    <property type="evidence" value="ECO:0007669"/>
    <property type="project" value="InterPro"/>
</dbReference>
<keyword evidence="2" id="KW-1185">Reference proteome</keyword>
<dbReference type="PROSITE" id="PS00178">
    <property type="entry name" value="AA_TRNA_LIGASE_I"/>
    <property type="match status" value="1"/>
</dbReference>
<dbReference type="Proteomes" id="UP001201262">
    <property type="component" value="Unassembled WGS sequence"/>
</dbReference>
<accession>A0AAD4Q430</accession>
<evidence type="ECO:0000313" key="2">
    <source>
        <dbReference type="Proteomes" id="UP001201262"/>
    </source>
</evidence>
<dbReference type="GeneID" id="70239537"/>
<reference evidence="1" key="1">
    <citation type="submission" date="2021-12" db="EMBL/GenBank/DDBJ databases">
        <title>Convergent genome expansion in fungi linked to evolution of root-endophyte symbiosis.</title>
        <authorList>
            <consortium name="DOE Joint Genome Institute"/>
            <person name="Ke Y.-H."/>
            <person name="Bonito G."/>
            <person name="Liao H.-L."/>
            <person name="Looney B."/>
            <person name="Rojas-Flechas A."/>
            <person name="Nash J."/>
            <person name="Hameed K."/>
            <person name="Schadt C."/>
            <person name="Martin F."/>
            <person name="Crous P.W."/>
            <person name="Miettinen O."/>
            <person name="Magnuson J.K."/>
            <person name="Labbe J."/>
            <person name="Jacobson D."/>
            <person name="Doktycz M.J."/>
            <person name="Veneault-Fourrey C."/>
            <person name="Kuo A."/>
            <person name="Mondo S."/>
            <person name="Calhoun S."/>
            <person name="Riley R."/>
            <person name="Ohm R."/>
            <person name="LaButti K."/>
            <person name="Andreopoulos B."/>
            <person name="Pangilinan J."/>
            <person name="Nolan M."/>
            <person name="Tritt A."/>
            <person name="Clum A."/>
            <person name="Lipzen A."/>
            <person name="Daum C."/>
            <person name="Barry K."/>
            <person name="Grigoriev I.V."/>
            <person name="Vilgalys R."/>
        </authorList>
    </citation>
    <scope>NUCLEOTIDE SEQUENCE</scope>
    <source>
        <strain evidence="1">PMI_201</strain>
    </source>
</reference>
<dbReference type="GO" id="GO:0005524">
    <property type="term" value="F:ATP binding"/>
    <property type="evidence" value="ECO:0007669"/>
    <property type="project" value="InterPro"/>
</dbReference>
<name>A0AAD4Q430_9EURO</name>
<sequence>MNTMSAMKPTYYLPPNFSTPPPPTGPFHLGTVLKNFERREEMRPLNQNAESRIPIPADQIYFDYKGGFEATRIQLKSGGLGLWAEFIGIDGIGAEASISVDRNDSDKYKFESVQTMYFFPRPSYISQCIQISDVQDYLEGHNYKKPVYLITGLKVAKGVSLQIEKIRKAAVKAEVGLNNPGGSNTSIGPRIEGNVANSPVFSFAESSDIVVGLQCLKLYYKIGWFGSPKKLKEELVMNDATFVSDENKGHW</sequence>
<dbReference type="GO" id="GO:0006418">
    <property type="term" value="P:tRNA aminoacylation for protein translation"/>
    <property type="evidence" value="ECO:0007669"/>
    <property type="project" value="InterPro"/>
</dbReference>
<dbReference type="AlphaFoldDB" id="A0AAD4Q430"/>
<dbReference type="EMBL" id="JAJTJA010000003">
    <property type="protein sequence ID" value="KAH8702321.1"/>
    <property type="molecule type" value="Genomic_DNA"/>
</dbReference>
<evidence type="ECO:0000313" key="1">
    <source>
        <dbReference type="EMBL" id="KAH8702321.1"/>
    </source>
</evidence>
<proteinExistence type="predicted"/>
<comment type="caution">
    <text evidence="1">The sequence shown here is derived from an EMBL/GenBank/DDBJ whole genome shotgun (WGS) entry which is preliminary data.</text>
</comment>